<feature type="compositionally biased region" description="Acidic residues" evidence="1">
    <location>
        <begin position="148"/>
        <end position="165"/>
    </location>
</feature>
<organism evidence="2 3">
    <name type="scientific">Pseudobythopirellula maris</name>
    <dbReference type="NCBI Taxonomy" id="2527991"/>
    <lineage>
        <taxon>Bacteria</taxon>
        <taxon>Pseudomonadati</taxon>
        <taxon>Planctomycetota</taxon>
        <taxon>Planctomycetia</taxon>
        <taxon>Pirellulales</taxon>
        <taxon>Lacipirellulaceae</taxon>
        <taxon>Pseudobythopirellula</taxon>
    </lineage>
</organism>
<protein>
    <submittedName>
        <fullName evidence="2">Uncharacterized protein</fullName>
    </submittedName>
</protein>
<dbReference type="OrthoDB" id="285761at2"/>
<evidence type="ECO:0000256" key="1">
    <source>
        <dbReference type="SAM" id="MobiDB-lite"/>
    </source>
</evidence>
<dbReference type="Proteomes" id="UP000315440">
    <property type="component" value="Unassembled WGS sequence"/>
</dbReference>
<comment type="caution">
    <text evidence="2">The sequence shown here is derived from an EMBL/GenBank/DDBJ whole genome shotgun (WGS) entry which is preliminary data.</text>
</comment>
<name>A0A5C5ZNL1_9BACT</name>
<sequence>MTLPPINNDPAFGYYPWWPKTPPGESSDEWVHPDDRERAKGVIPGPRVWRRDGQEGPYVILHYGDERLRVRRTLWCEVEPEGWEIGDEVSVRPLGMKNDPVIGFIRERLWDETEGAMRYELTVADGTLYEKQFASYELKRLEPLVEREDFELEPPEDDEGVDDLIDGPPAPKGPWN</sequence>
<feature type="region of interest" description="Disordered" evidence="1">
    <location>
        <begin position="147"/>
        <end position="176"/>
    </location>
</feature>
<dbReference type="EMBL" id="SJPQ01000002">
    <property type="protein sequence ID" value="TWT88768.1"/>
    <property type="molecule type" value="Genomic_DNA"/>
</dbReference>
<gene>
    <name evidence="2" type="ORF">Mal64_22560</name>
</gene>
<reference evidence="2 3" key="1">
    <citation type="submission" date="2019-02" db="EMBL/GenBank/DDBJ databases">
        <title>Deep-cultivation of Planctomycetes and their phenomic and genomic characterization uncovers novel biology.</title>
        <authorList>
            <person name="Wiegand S."/>
            <person name="Jogler M."/>
            <person name="Boedeker C."/>
            <person name="Pinto D."/>
            <person name="Vollmers J."/>
            <person name="Rivas-Marin E."/>
            <person name="Kohn T."/>
            <person name="Peeters S.H."/>
            <person name="Heuer A."/>
            <person name="Rast P."/>
            <person name="Oberbeckmann S."/>
            <person name="Bunk B."/>
            <person name="Jeske O."/>
            <person name="Meyerdierks A."/>
            <person name="Storesund J.E."/>
            <person name="Kallscheuer N."/>
            <person name="Luecker S."/>
            <person name="Lage O.M."/>
            <person name="Pohl T."/>
            <person name="Merkel B.J."/>
            <person name="Hornburger P."/>
            <person name="Mueller R.-W."/>
            <person name="Bruemmer F."/>
            <person name="Labrenz M."/>
            <person name="Spormann A.M."/>
            <person name="Op Den Camp H."/>
            <person name="Overmann J."/>
            <person name="Amann R."/>
            <person name="Jetten M.S.M."/>
            <person name="Mascher T."/>
            <person name="Medema M.H."/>
            <person name="Devos D.P."/>
            <person name="Kaster A.-K."/>
            <person name="Ovreas L."/>
            <person name="Rohde M."/>
            <person name="Galperin M.Y."/>
            <person name="Jogler C."/>
        </authorList>
    </citation>
    <scope>NUCLEOTIDE SEQUENCE [LARGE SCALE GENOMIC DNA]</scope>
    <source>
        <strain evidence="2 3">Mal64</strain>
    </source>
</reference>
<dbReference type="RefSeq" id="WP_146400105.1">
    <property type="nucleotide sequence ID" value="NZ_SJPQ01000002.1"/>
</dbReference>
<accession>A0A5C5ZNL1</accession>
<keyword evidence="3" id="KW-1185">Reference proteome</keyword>
<dbReference type="AlphaFoldDB" id="A0A5C5ZNL1"/>
<evidence type="ECO:0000313" key="2">
    <source>
        <dbReference type="EMBL" id="TWT88768.1"/>
    </source>
</evidence>
<proteinExistence type="predicted"/>
<evidence type="ECO:0000313" key="3">
    <source>
        <dbReference type="Proteomes" id="UP000315440"/>
    </source>
</evidence>